<sequence>MKKRNDAYEKGYQQAVKEIETMSKLKNKKRRLKRYIKSRKRSWRFHQLFKRRSSRYVSGYKQAYIDMAKSLPEE</sequence>
<dbReference type="Proteomes" id="UP000017131">
    <property type="component" value="Unassembled WGS sequence"/>
</dbReference>
<dbReference type="EMBL" id="AXDY01000009">
    <property type="protein sequence ID" value="ERS92845.1"/>
    <property type="molecule type" value="Genomic_DNA"/>
</dbReference>
<proteinExistence type="predicted"/>
<accession>A0ABP2YRU3</accession>
<evidence type="ECO:0000313" key="1">
    <source>
        <dbReference type="EMBL" id="ERS92845.1"/>
    </source>
</evidence>
<name>A0ABP2YRU3_STASI</name>
<evidence type="ECO:0000313" key="2">
    <source>
        <dbReference type="Proteomes" id="UP000017131"/>
    </source>
</evidence>
<dbReference type="RefSeq" id="WP_002480505.1">
    <property type="nucleotide sequence ID" value="NZ_AXDY01000009.1"/>
</dbReference>
<organism evidence="1 2">
    <name type="scientific">Staphylococcus simulans UMC-CNS-990</name>
    <dbReference type="NCBI Taxonomy" id="1405498"/>
    <lineage>
        <taxon>Bacteria</taxon>
        <taxon>Bacillati</taxon>
        <taxon>Bacillota</taxon>
        <taxon>Bacilli</taxon>
        <taxon>Bacillales</taxon>
        <taxon>Staphylococcaceae</taxon>
        <taxon>Staphylococcus</taxon>
    </lineage>
</organism>
<keyword evidence="2" id="KW-1185">Reference proteome</keyword>
<comment type="caution">
    <text evidence="1">The sequence shown here is derived from an EMBL/GenBank/DDBJ whole genome shotgun (WGS) entry which is preliminary data.</text>
</comment>
<reference evidence="1 2" key="1">
    <citation type="journal article" date="2013" name="Genome Announc.">
        <title>Draft Genome Sequence of Staphylococcus simulans UMC-CNS-990, Isolated from a Case of Chronic Bovine Mastitis.</title>
        <authorList>
            <person name="Calcutt M.J."/>
            <person name="Foecking M.F."/>
            <person name="Hsieh H.Y."/>
            <person name="Perry J."/>
            <person name="Stewart G.C."/>
            <person name="Middleton J.R."/>
        </authorList>
    </citation>
    <scope>NUCLEOTIDE SEQUENCE [LARGE SCALE GENOMIC DNA]</scope>
    <source>
        <strain evidence="1 2">UMC-CNS-990</strain>
    </source>
</reference>
<dbReference type="GeneID" id="77332017"/>
<gene>
    <name evidence="1" type="ORF">SSIM_10135</name>
</gene>
<protein>
    <submittedName>
        <fullName evidence="1">Uncharacterized protein</fullName>
    </submittedName>
</protein>